<dbReference type="SUPFAM" id="SSF52540">
    <property type="entry name" value="P-loop containing nucleoside triphosphate hydrolases"/>
    <property type="match status" value="1"/>
</dbReference>
<comment type="similarity">
    <text evidence="10">Belongs to the DEAD box helicase family.</text>
</comment>
<sequence length="758" mass="86434">MHQSFQEALMKAGFASGRSKQSEVFDAFRAGKHVILKAPTGWGKTFAVNAALGGGHHIYSLPLRVLVDSLAEATNEFKLYECVAHHGQERNHPFLDPGNNPESPYRLVYTTLDQTLSAFLGIPIGVSLRQGNILPAVVDNSHLIFDEFHLFEPEKSWTTALFSLQRSKQNCVVLTATLSDYMLKFLGDFLANQTEVGKVEVIEADRPFINSKKLLKGDAFVDIDQPKLGKRTIIIRNDIASAKATAKELRNSENVDLPVYLLHSEFLASDRKDIETKVKSIFKEGSSEKAILVATQVVEAGIDITCDVMHTDLCPPSSFIQRVGRNARYEGEEGTIIWHPVENPGPYRSQKELIVTLEDYLEGKILLDEKTEQEIINLSEPFDKKQIEKFKSRVVREVDKLRAERDYSAYKEMIRSIDNKNVAIGTDLNQSYHFVSVSRSKFYNEDGFFYKAAREKPSKYGVFDSERRDVVVTDNLEHADFILLDPDFVGYQPKMGFTFDDLGGREKFIDYSKDTYTKYDYENETYEQHINRLYESLSTVSWMIDRLTEHKLIGTKSNADFISYFLIWAHDLGKLSLKWQEAHQVGVDGVPIAHSEKEGRFGRVKRPPKHAWISAWVVLEYLKETFGDKGKGLLLTKSVFWAIADHHGYSDKLEQADIKPFKIGFLDYLDHMTAQNNWVEDEWNSSIIDPKVLPNSSIQEVYLNLKNALPLGSSNDLSLYLMFSYILRKADQNATRMVSVKREEQKESKKSMGNFIDD</sequence>
<keyword evidence="6" id="KW-0378">Hydrolase</keyword>
<dbReference type="Pfam" id="PF18019">
    <property type="entry name" value="Cas3_HD"/>
    <property type="match status" value="1"/>
</dbReference>
<dbReference type="InterPro" id="IPR001650">
    <property type="entry name" value="Helicase_C-like"/>
</dbReference>
<evidence type="ECO:0000256" key="3">
    <source>
        <dbReference type="ARBA" id="ARBA00022722"/>
    </source>
</evidence>
<evidence type="ECO:0000256" key="7">
    <source>
        <dbReference type="ARBA" id="ARBA00022806"/>
    </source>
</evidence>
<keyword evidence="8" id="KW-0067">ATP-binding</keyword>
<dbReference type="Pfam" id="PF00270">
    <property type="entry name" value="DEAD"/>
    <property type="match status" value="1"/>
</dbReference>
<evidence type="ECO:0000259" key="11">
    <source>
        <dbReference type="PROSITE" id="PS51192"/>
    </source>
</evidence>
<dbReference type="InterPro" id="IPR054712">
    <property type="entry name" value="Cas3-like_dom"/>
</dbReference>
<dbReference type="InterPro" id="IPR006474">
    <property type="entry name" value="Helicase_Cas3_CRISPR-ass_core"/>
</dbReference>
<dbReference type="InterPro" id="IPR027417">
    <property type="entry name" value="P-loop_NTPase"/>
</dbReference>
<dbReference type="EMBL" id="FXTH01000011">
    <property type="protein sequence ID" value="SMO75049.1"/>
    <property type="molecule type" value="Genomic_DNA"/>
</dbReference>
<evidence type="ECO:0000256" key="6">
    <source>
        <dbReference type="ARBA" id="ARBA00022801"/>
    </source>
</evidence>
<keyword evidence="14" id="KW-1185">Reference proteome</keyword>
<dbReference type="GO" id="GO:0003724">
    <property type="term" value="F:RNA helicase activity"/>
    <property type="evidence" value="ECO:0007669"/>
    <property type="project" value="TreeGrafter"/>
</dbReference>
<dbReference type="PANTHER" id="PTHR47959">
    <property type="entry name" value="ATP-DEPENDENT RNA HELICASE RHLE-RELATED"/>
    <property type="match status" value="1"/>
</dbReference>
<dbReference type="GO" id="GO:0004518">
    <property type="term" value="F:nuclease activity"/>
    <property type="evidence" value="ECO:0007669"/>
    <property type="project" value="UniProtKB-KW"/>
</dbReference>
<dbReference type="Pfam" id="PF22590">
    <property type="entry name" value="Cas3-like_C_2"/>
    <property type="match status" value="1"/>
</dbReference>
<dbReference type="PANTHER" id="PTHR47959:SF16">
    <property type="entry name" value="CRISPR-ASSOCIATED NUCLEASE_HELICASE CAS3-RELATED"/>
    <property type="match status" value="1"/>
</dbReference>
<dbReference type="GO" id="GO:0005829">
    <property type="term" value="C:cytosol"/>
    <property type="evidence" value="ECO:0007669"/>
    <property type="project" value="TreeGrafter"/>
</dbReference>
<dbReference type="GO" id="GO:0005524">
    <property type="term" value="F:ATP binding"/>
    <property type="evidence" value="ECO:0007669"/>
    <property type="project" value="UniProtKB-KW"/>
</dbReference>
<dbReference type="InterPro" id="IPR050079">
    <property type="entry name" value="DEAD_box_RNA_helicase"/>
</dbReference>
<dbReference type="GO" id="GO:0046872">
    <property type="term" value="F:metal ion binding"/>
    <property type="evidence" value="ECO:0007669"/>
    <property type="project" value="UniProtKB-KW"/>
</dbReference>
<dbReference type="SMART" id="SM00490">
    <property type="entry name" value="HELICc"/>
    <property type="match status" value="1"/>
</dbReference>
<accession>A0A521DTJ8</accession>
<keyword evidence="7" id="KW-0347">Helicase</keyword>
<dbReference type="Proteomes" id="UP000317593">
    <property type="component" value="Unassembled WGS sequence"/>
</dbReference>
<feature type="domain" description="HD Cas3-type" evidence="12">
    <location>
        <begin position="519"/>
        <end position="734"/>
    </location>
</feature>
<dbReference type="RefSeq" id="WP_142715041.1">
    <property type="nucleotide sequence ID" value="NZ_FXTH01000011.1"/>
</dbReference>
<dbReference type="NCBIfam" id="TIGR01587">
    <property type="entry name" value="cas3_core"/>
    <property type="match status" value="1"/>
</dbReference>
<evidence type="ECO:0000256" key="4">
    <source>
        <dbReference type="ARBA" id="ARBA00022723"/>
    </source>
</evidence>
<comment type="similarity">
    <text evidence="2">In the central section; belongs to the CRISPR-associated helicase Cas3 family.</text>
</comment>
<dbReference type="GO" id="GO:0016787">
    <property type="term" value="F:hydrolase activity"/>
    <property type="evidence" value="ECO:0007669"/>
    <property type="project" value="UniProtKB-KW"/>
</dbReference>
<dbReference type="GO" id="GO:0003676">
    <property type="term" value="F:nucleic acid binding"/>
    <property type="evidence" value="ECO:0007669"/>
    <property type="project" value="InterPro"/>
</dbReference>
<evidence type="ECO:0000259" key="12">
    <source>
        <dbReference type="PROSITE" id="PS51643"/>
    </source>
</evidence>
<evidence type="ECO:0000313" key="13">
    <source>
        <dbReference type="EMBL" id="SMO75049.1"/>
    </source>
</evidence>
<dbReference type="GO" id="GO:0051607">
    <property type="term" value="P:defense response to virus"/>
    <property type="evidence" value="ECO:0007669"/>
    <property type="project" value="UniProtKB-KW"/>
</dbReference>
<dbReference type="InterPro" id="IPR038257">
    <property type="entry name" value="CRISPR-assoc_Cas3_HD_sf"/>
</dbReference>
<comment type="similarity">
    <text evidence="1">In the N-terminal section; belongs to the CRISPR-associated nuclease Cas3-HD family.</text>
</comment>
<evidence type="ECO:0000256" key="1">
    <source>
        <dbReference type="ARBA" id="ARBA00006847"/>
    </source>
</evidence>
<gene>
    <name evidence="13" type="ORF">SAMN06265218_111137</name>
</gene>
<dbReference type="AlphaFoldDB" id="A0A521DTJ8"/>
<keyword evidence="9" id="KW-0051">Antiviral defense</keyword>
<evidence type="ECO:0000256" key="8">
    <source>
        <dbReference type="ARBA" id="ARBA00022840"/>
    </source>
</evidence>
<name>A0A521DTJ8_9BACT</name>
<evidence type="ECO:0000256" key="2">
    <source>
        <dbReference type="ARBA" id="ARBA00009046"/>
    </source>
</evidence>
<evidence type="ECO:0000256" key="10">
    <source>
        <dbReference type="ARBA" id="ARBA00038437"/>
    </source>
</evidence>
<dbReference type="OrthoDB" id="9810236at2"/>
<dbReference type="InterPro" id="IPR006483">
    <property type="entry name" value="CRISPR-assoc_Cas3_HD"/>
</dbReference>
<keyword evidence="3" id="KW-0540">Nuclease</keyword>
<dbReference type="SMART" id="SM00487">
    <property type="entry name" value="DEXDc"/>
    <property type="match status" value="1"/>
</dbReference>
<dbReference type="Gene3D" id="3.40.50.300">
    <property type="entry name" value="P-loop containing nucleotide triphosphate hydrolases"/>
    <property type="match status" value="2"/>
</dbReference>
<dbReference type="Gene3D" id="1.10.3210.30">
    <property type="match status" value="1"/>
</dbReference>
<organism evidence="13 14">
    <name type="scientific">Fodinibius sediminis</name>
    <dbReference type="NCBI Taxonomy" id="1214077"/>
    <lineage>
        <taxon>Bacteria</taxon>
        <taxon>Pseudomonadati</taxon>
        <taxon>Balneolota</taxon>
        <taxon>Balneolia</taxon>
        <taxon>Balneolales</taxon>
        <taxon>Balneolaceae</taxon>
        <taxon>Fodinibius</taxon>
    </lineage>
</organism>
<dbReference type="PROSITE" id="PS51192">
    <property type="entry name" value="HELICASE_ATP_BIND_1"/>
    <property type="match status" value="1"/>
</dbReference>
<dbReference type="PROSITE" id="PS51643">
    <property type="entry name" value="HD_CAS3"/>
    <property type="match status" value="1"/>
</dbReference>
<evidence type="ECO:0000313" key="14">
    <source>
        <dbReference type="Proteomes" id="UP000317593"/>
    </source>
</evidence>
<feature type="domain" description="Helicase ATP-binding" evidence="11">
    <location>
        <begin position="25"/>
        <end position="196"/>
    </location>
</feature>
<dbReference type="InterPro" id="IPR014001">
    <property type="entry name" value="Helicase_ATP-bd"/>
</dbReference>
<evidence type="ECO:0000256" key="9">
    <source>
        <dbReference type="ARBA" id="ARBA00023118"/>
    </source>
</evidence>
<proteinExistence type="inferred from homology"/>
<keyword evidence="5" id="KW-0547">Nucleotide-binding</keyword>
<dbReference type="InterPro" id="IPR011545">
    <property type="entry name" value="DEAD/DEAH_box_helicase_dom"/>
</dbReference>
<keyword evidence="4" id="KW-0479">Metal-binding</keyword>
<evidence type="ECO:0000256" key="5">
    <source>
        <dbReference type="ARBA" id="ARBA00022741"/>
    </source>
</evidence>
<reference evidence="13 14" key="1">
    <citation type="submission" date="2017-05" db="EMBL/GenBank/DDBJ databases">
        <authorList>
            <person name="Varghese N."/>
            <person name="Submissions S."/>
        </authorList>
    </citation>
    <scope>NUCLEOTIDE SEQUENCE [LARGE SCALE GENOMIC DNA]</scope>
    <source>
        <strain evidence="13 14">DSM 21194</strain>
    </source>
</reference>
<protein>
    <submittedName>
        <fullName evidence="13">CRISPR-associated helicase Cas3</fullName>
    </submittedName>
</protein>